<dbReference type="EMBL" id="JAGVSJ010000002">
    <property type="protein sequence ID" value="MBX8631121.1"/>
    <property type="molecule type" value="Genomic_DNA"/>
</dbReference>
<evidence type="ECO:0000256" key="6">
    <source>
        <dbReference type="RuleBase" id="RU363013"/>
    </source>
</evidence>
<evidence type="ECO:0000256" key="4">
    <source>
        <dbReference type="ARBA" id="ARBA00023235"/>
    </source>
</evidence>
<sequence>MKADRNRYIIINMKSYSESFGRSSTEIASYLSEAQEEYGVRCGVCPPIPWLRETVGSGVDVYAQHCDPNEPGAATGFTSPEMIADAGASGVLLNHSEHRMKLYEIENVIDRSRAAHLRTVVCADTPRAVAAVCALNPDVVAIEPPELIGSGISVSMARPEVIVESIAAAMKSGSGTTVIAGAGISGPADVKRAYELGAAGVLVASAVVKSRERRKLILEMASELASAEKKNHIS</sequence>
<dbReference type="PANTHER" id="PTHR21139">
    <property type="entry name" value="TRIOSEPHOSPHATE ISOMERASE"/>
    <property type="match status" value="1"/>
</dbReference>
<dbReference type="PANTHER" id="PTHR21139:SF42">
    <property type="entry name" value="TRIOSEPHOSPHATE ISOMERASE"/>
    <property type="match status" value="1"/>
</dbReference>
<dbReference type="Gene3D" id="3.20.20.70">
    <property type="entry name" value="Aldolase class I"/>
    <property type="match status" value="1"/>
</dbReference>
<feature type="active site" description="Proton acceptor" evidence="5">
    <location>
        <position position="143"/>
    </location>
</feature>
<keyword evidence="1 5" id="KW-0312">Gluconeogenesis</keyword>
<dbReference type="GO" id="GO:0006096">
    <property type="term" value="P:glycolytic process"/>
    <property type="evidence" value="ECO:0007669"/>
    <property type="project" value="UniProtKB-UniRule"/>
</dbReference>
<dbReference type="Proteomes" id="UP000750197">
    <property type="component" value="Unassembled WGS sequence"/>
</dbReference>
<dbReference type="GO" id="GO:0005829">
    <property type="term" value="C:cytosol"/>
    <property type="evidence" value="ECO:0007669"/>
    <property type="project" value="TreeGrafter"/>
</dbReference>
<dbReference type="UniPathway" id="UPA00109">
    <property type="reaction ID" value="UER00189"/>
</dbReference>
<dbReference type="Pfam" id="PF00121">
    <property type="entry name" value="TIM"/>
    <property type="match status" value="1"/>
</dbReference>
<dbReference type="PROSITE" id="PS51440">
    <property type="entry name" value="TIM_2"/>
    <property type="match status" value="1"/>
</dbReference>
<dbReference type="GO" id="GO:0019563">
    <property type="term" value="P:glycerol catabolic process"/>
    <property type="evidence" value="ECO:0007669"/>
    <property type="project" value="TreeGrafter"/>
</dbReference>
<evidence type="ECO:0000256" key="2">
    <source>
        <dbReference type="ARBA" id="ARBA00022490"/>
    </source>
</evidence>
<keyword evidence="3 5" id="KW-0324">Glycolysis</keyword>
<comment type="pathway">
    <text evidence="5 6">Carbohydrate degradation; glycolysis; D-glyceraldehyde 3-phosphate from glycerone phosphate: step 1/1.</text>
</comment>
<comment type="caution">
    <text evidence="7">The sequence shown here is derived from an EMBL/GenBank/DDBJ whole genome shotgun (WGS) entry which is preliminary data.</text>
</comment>
<dbReference type="NCBIfam" id="NF003302">
    <property type="entry name" value="PRK04302.1"/>
    <property type="match status" value="1"/>
</dbReference>
<dbReference type="InterPro" id="IPR035990">
    <property type="entry name" value="TIM_sf"/>
</dbReference>
<comment type="catalytic activity">
    <reaction evidence="5 6">
        <text>D-glyceraldehyde 3-phosphate = dihydroxyacetone phosphate</text>
        <dbReference type="Rhea" id="RHEA:18585"/>
        <dbReference type="ChEBI" id="CHEBI:57642"/>
        <dbReference type="ChEBI" id="CHEBI:59776"/>
        <dbReference type="EC" id="5.3.1.1"/>
    </reaction>
</comment>
<dbReference type="EC" id="5.3.1.1" evidence="5 6"/>
<gene>
    <name evidence="5 7" type="primary">tpiA</name>
    <name evidence="7" type="ORF">J9259_01165</name>
    <name evidence="8" type="ORF">KIY12_03625</name>
</gene>
<evidence type="ECO:0000256" key="5">
    <source>
        <dbReference type="HAMAP-Rule" id="MF_00147"/>
    </source>
</evidence>
<comment type="similarity">
    <text evidence="5 6">Belongs to the triosephosphate isomerase family.</text>
</comment>
<dbReference type="Proteomes" id="UP000716004">
    <property type="component" value="Unassembled WGS sequence"/>
</dbReference>
<evidence type="ECO:0000313" key="7">
    <source>
        <dbReference type="EMBL" id="MBX8631121.1"/>
    </source>
</evidence>
<evidence type="ECO:0000256" key="3">
    <source>
        <dbReference type="ARBA" id="ARBA00023152"/>
    </source>
</evidence>
<dbReference type="InterPro" id="IPR000652">
    <property type="entry name" value="Triosephosphate_isomerase"/>
</dbReference>
<comment type="subcellular location">
    <subcellularLocation>
        <location evidence="5 6">Cytoplasm</location>
    </subcellularLocation>
</comment>
<evidence type="ECO:0000313" key="9">
    <source>
        <dbReference type="Proteomes" id="UP000716004"/>
    </source>
</evidence>
<comment type="function">
    <text evidence="5">Involved in the gluconeogenesis. Catalyzes stereospecifically the conversion of dihydroxyacetone phosphate (DHAP) to D-glyceraldehyde-3-phosphate (G3P).</text>
</comment>
<accession>A0A8J7YN39</accession>
<dbReference type="GO" id="GO:0006094">
    <property type="term" value="P:gluconeogenesis"/>
    <property type="evidence" value="ECO:0007669"/>
    <property type="project" value="UniProtKB-UniRule"/>
</dbReference>
<protein>
    <recommendedName>
        <fullName evidence="5 6">Triosephosphate isomerase</fullName>
        <shortName evidence="5">TIM</shortName>
        <shortName evidence="5">TPI</shortName>
        <ecNumber evidence="5 6">5.3.1.1</ecNumber>
    </recommendedName>
    <alternativeName>
        <fullName evidence="5">Triose-phosphate isomerase</fullName>
    </alternativeName>
</protein>
<feature type="binding site" evidence="5">
    <location>
        <begin position="204"/>
        <end position="205"/>
    </location>
    <ligand>
        <name>substrate</name>
    </ligand>
</feature>
<dbReference type="AlphaFoldDB" id="A0A8J7YN39"/>
<dbReference type="EMBL" id="JAHEAC010000021">
    <property type="protein sequence ID" value="MBX8643797.1"/>
    <property type="molecule type" value="Genomic_DNA"/>
</dbReference>
<organism evidence="7 9">
    <name type="scientific">Candidatus Sysuiplasma superficiale</name>
    <dbReference type="NCBI Taxonomy" id="2823368"/>
    <lineage>
        <taxon>Archaea</taxon>
        <taxon>Methanobacteriati</taxon>
        <taxon>Thermoplasmatota</taxon>
        <taxon>Thermoplasmata</taxon>
        <taxon>Candidatus Sysuiplasmatales</taxon>
        <taxon>Candidatus Sysuiplasmataceae</taxon>
        <taxon>Candidatus Sysuiplasma</taxon>
    </lineage>
</organism>
<feature type="binding site" evidence="5">
    <location>
        <position position="148"/>
    </location>
    <ligand>
        <name>substrate</name>
    </ligand>
</feature>
<dbReference type="GO" id="GO:0004807">
    <property type="term" value="F:triose-phosphate isomerase activity"/>
    <property type="evidence" value="ECO:0007669"/>
    <property type="project" value="UniProtKB-UniRule"/>
</dbReference>
<evidence type="ECO:0000313" key="8">
    <source>
        <dbReference type="EMBL" id="MBX8643797.1"/>
    </source>
</evidence>
<feature type="active site" description="Electrophile" evidence="5">
    <location>
        <position position="95"/>
    </location>
</feature>
<feature type="binding site" evidence="5">
    <location>
        <position position="183"/>
    </location>
    <ligand>
        <name>substrate</name>
    </ligand>
</feature>
<name>A0A8J7YN39_9ARCH</name>
<dbReference type="InterPro" id="IPR013785">
    <property type="entry name" value="Aldolase_TIM"/>
</dbReference>
<feature type="binding site" evidence="5">
    <location>
        <begin position="12"/>
        <end position="14"/>
    </location>
    <ligand>
        <name>substrate</name>
    </ligand>
</feature>
<dbReference type="GO" id="GO:0046166">
    <property type="term" value="P:glyceraldehyde-3-phosphate biosynthetic process"/>
    <property type="evidence" value="ECO:0007669"/>
    <property type="project" value="TreeGrafter"/>
</dbReference>
<keyword evidence="4 5" id="KW-0413">Isomerase</keyword>
<evidence type="ECO:0000256" key="1">
    <source>
        <dbReference type="ARBA" id="ARBA00022432"/>
    </source>
</evidence>
<reference evidence="7" key="1">
    <citation type="submission" date="2021-04" db="EMBL/GenBank/DDBJ databases">
        <title>Genomic insights into ecological role and evolution of a novel Thermoplasmata order Candidatus Sysuiplasmatales.</title>
        <authorList>
            <person name="Yuan Y."/>
        </authorList>
    </citation>
    <scope>NUCLEOTIDE SEQUENCE</scope>
    <source>
        <strain evidence="8">TUT19-bin139</strain>
        <strain evidence="7">YP2-bin.285</strain>
    </source>
</reference>
<dbReference type="NCBIfam" id="TIGR00419">
    <property type="entry name" value="tim"/>
    <property type="match status" value="1"/>
</dbReference>
<proteinExistence type="inferred from homology"/>
<dbReference type="InterPro" id="IPR022891">
    <property type="entry name" value="Triosephosphate_isomerase_arc"/>
</dbReference>
<comment type="pathway">
    <text evidence="5 6">Carbohydrate biosynthesis; gluconeogenesis.</text>
</comment>
<dbReference type="CDD" id="cd00311">
    <property type="entry name" value="TIM"/>
    <property type="match status" value="1"/>
</dbReference>
<comment type="subunit">
    <text evidence="5">Homotetramer; dimer of dimers.</text>
</comment>
<dbReference type="HAMAP" id="MF_00147_A">
    <property type="entry name" value="TIM_A"/>
    <property type="match status" value="1"/>
</dbReference>
<keyword evidence="2 5" id="KW-0963">Cytoplasm</keyword>
<dbReference type="UniPathway" id="UPA00138"/>
<dbReference type="SUPFAM" id="SSF51351">
    <property type="entry name" value="Triosephosphate isomerase (TIM)"/>
    <property type="match status" value="1"/>
</dbReference>